<gene>
    <name evidence="9" type="ORF">ATNIH1004_005415</name>
</gene>
<dbReference type="SUPFAM" id="SSF50978">
    <property type="entry name" value="WD40 repeat-like"/>
    <property type="match status" value="2"/>
</dbReference>
<evidence type="ECO:0000256" key="2">
    <source>
        <dbReference type="ARBA" id="ARBA00022574"/>
    </source>
</evidence>
<evidence type="ECO:0000256" key="6">
    <source>
        <dbReference type="ARBA" id="ARBA00043913"/>
    </source>
</evidence>
<evidence type="ECO:0000256" key="7">
    <source>
        <dbReference type="PROSITE-ProRule" id="PRU00221"/>
    </source>
</evidence>
<name>A0A5M9MN65_9EURO</name>
<feature type="domain" description="NACHT" evidence="8">
    <location>
        <begin position="204"/>
        <end position="353"/>
    </location>
</feature>
<dbReference type="InterPro" id="IPR056884">
    <property type="entry name" value="NPHP3-like_N"/>
</dbReference>
<dbReference type="GO" id="GO:0005741">
    <property type="term" value="C:mitochondrial outer membrane"/>
    <property type="evidence" value="ECO:0007669"/>
    <property type="project" value="UniProtKB-SubCell"/>
</dbReference>
<accession>A0A5M9MN65</accession>
<feature type="repeat" description="WD" evidence="7">
    <location>
        <begin position="1156"/>
        <end position="1197"/>
    </location>
</feature>
<organism evidence="9 10">
    <name type="scientific">Aspergillus tanneri</name>
    <dbReference type="NCBI Taxonomy" id="1220188"/>
    <lineage>
        <taxon>Eukaryota</taxon>
        <taxon>Fungi</taxon>
        <taxon>Dikarya</taxon>
        <taxon>Ascomycota</taxon>
        <taxon>Pezizomycotina</taxon>
        <taxon>Eurotiomycetes</taxon>
        <taxon>Eurotiomycetidae</taxon>
        <taxon>Eurotiales</taxon>
        <taxon>Aspergillaceae</taxon>
        <taxon>Aspergillus</taxon>
        <taxon>Aspergillus subgen. Circumdati</taxon>
    </lineage>
</organism>
<dbReference type="Pfam" id="PF24883">
    <property type="entry name" value="NPHP3_N"/>
    <property type="match status" value="1"/>
</dbReference>
<dbReference type="PRINTS" id="PR00320">
    <property type="entry name" value="GPROTEINBRPT"/>
</dbReference>
<feature type="repeat" description="WD" evidence="7">
    <location>
        <begin position="1030"/>
        <end position="1071"/>
    </location>
</feature>
<evidence type="ECO:0000256" key="1">
    <source>
        <dbReference type="ARBA" id="ARBA00004570"/>
    </source>
</evidence>
<feature type="repeat" description="WD" evidence="7">
    <location>
        <begin position="1240"/>
        <end position="1281"/>
    </location>
</feature>
<comment type="similarity">
    <text evidence="4">Belongs to the WD repeat MDV1/CAF4 family.</text>
</comment>
<dbReference type="InterPro" id="IPR007111">
    <property type="entry name" value="NACHT_NTPase"/>
</dbReference>
<dbReference type="InterPro" id="IPR027417">
    <property type="entry name" value="P-loop_NTPase"/>
</dbReference>
<dbReference type="CDD" id="cd00200">
    <property type="entry name" value="WD40"/>
    <property type="match status" value="2"/>
</dbReference>
<dbReference type="PANTHER" id="PTHR22847">
    <property type="entry name" value="WD40 REPEAT PROTEIN"/>
    <property type="match status" value="1"/>
</dbReference>
<dbReference type="Pfam" id="PF00400">
    <property type="entry name" value="WD40"/>
    <property type="match status" value="13"/>
</dbReference>
<dbReference type="PROSITE" id="PS50837">
    <property type="entry name" value="NACHT"/>
    <property type="match status" value="1"/>
</dbReference>
<protein>
    <recommendedName>
        <fullName evidence="5">Mitochondrial division protein 1</fullName>
    </recommendedName>
</protein>
<comment type="subcellular location">
    <subcellularLocation>
        <location evidence="1">Mitochondrion outer membrane</location>
        <topology evidence="1">Peripheral membrane protein</topology>
        <orientation evidence="1">Cytoplasmic side</orientation>
    </subcellularLocation>
</comment>
<keyword evidence="2 7" id="KW-0853">WD repeat</keyword>
<dbReference type="PROSITE" id="PS50082">
    <property type="entry name" value="WD_REPEATS_2"/>
    <property type="match status" value="13"/>
</dbReference>
<keyword evidence="3" id="KW-0677">Repeat</keyword>
<dbReference type="SMART" id="SM00320">
    <property type="entry name" value="WD40"/>
    <property type="match status" value="13"/>
</dbReference>
<feature type="repeat" description="WD" evidence="7">
    <location>
        <begin position="903"/>
        <end position="944"/>
    </location>
</feature>
<feature type="repeat" description="WD" evidence="7">
    <location>
        <begin position="819"/>
        <end position="860"/>
    </location>
</feature>
<dbReference type="OrthoDB" id="1577640at2759"/>
<evidence type="ECO:0000313" key="10">
    <source>
        <dbReference type="Proteomes" id="UP000324241"/>
    </source>
</evidence>
<dbReference type="Gene3D" id="2.130.10.10">
    <property type="entry name" value="YVTN repeat-like/Quinoprotein amine dehydrogenase"/>
    <property type="match status" value="6"/>
</dbReference>
<dbReference type="InterPro" id="IPR015943">
    <property type="entry name" value="WD40/YVTN_repeat-like_dom_sf"/>
</dbReference>
<reference evidence="9 10" key="1">
    <citation type="submission" date="2019-08" db="EMBL/GenBank/DDBJ databases">
        <title>The genome sequence of a newly discovered highly antifungal drug resistant Aspergillus species, Aspergillus tanneri NIH 1004.</title>
        <authorList>
            <person name="Mounaud S."/>
            <person name="Singh I."/>
            <person name="Joardar V."/>
            <person name="Pakala S."/>
            <person name="Pakala S."/>
            <person name="Venepally P."/>
            <person name="Chung J.K."/>
            <person name="Losada L."/>
            <person name="Nierman W.C."/>
        </authorList>
    </citation>
    <scope>NUCLEOTIDE SEQUENCE [LARGE SCALE GENOMIC DNA]</scope>
    <source>
        <strain evidence="9 10">NIH1004</strain>
    </source>
</reference>
<feature type="repeat" description="WD" evidence="7">
    <location>
        <begin position="1114"/>
        <end position="1155"/>
    </location>
</feature>
<dbReference type="InterPro" id="IPR020472">
    <property type="entry name" value="WD40_PAC1"/>
</dbReference>
<comment type="function">
    <text evidence="6">Involved in mitochondrial fission. Acts as an adapter protein required to form mitochondrial fission complexes. Formation of these complexes is required to promote constriction and fission of the mitochondrial compartment at a late step in mitochondrial division.</text>
</comment>
<dbReference type="PROSITE" id="PS00678">
    <property type="entry name" value="WD_REPEATS_1"/>
    <property type="match status" value="6"/>
</dbReference>
<feature type="repeat" description="WD" evidence="7">
    <location>
        <begin position="988"/>
        <end position="1029"/>
    </location>
</feature>
<feature type="repeat" description="WD" evidence="7">
    <location>
        <begin position="777"/>
        <end position="818"/>
    </location>
</feature>
<dbReference type="VEuPathDB" id="FungiDB:EYZ11_002540"/>
<evidence type="ECO:0000259" key="8">
    <source>
        <dbReference type="PROSITE" id="PS50837"/>
    </source>
</evidence>
<dbReference type="SUPFAM" id="SSF52540">
    <property type="entry name" value="P-loop containing nucleoside triphosphate hydrolases"/>
    <property type="match status" value="1"/>
</dbReference>
<dbReference type="PANTHER" id="PTHR22847:SF637">
    <property type="entry name" value="WD REPEAT DOMAIN 5B"/>
    <property type="match status" value="1"/>
</dbReference>
<evidence type="ECO:0000256" key="5">
    <source>
        <dbReference type="ARBA" id="ARBA00039789"/>
    </source>
</evidence>
<feature type="repeat" description="WD" evidence="7">
    <location>
        <begin position="1198"/>
        <end position="1233"/>
    </location>
</feature>
<feature type="repeat" description="WD" evidence="7">
    <location>
        <begin position="735"/>
        <end position="776"/>
    </location>
</feature>
<dbReference type="RefSeq" id="XP_033426101.1">
    <property type="nucleotide sequence ID" value="XM_033570069.1"/>
</dbReference>
<evidence type="ECO:0000256" key="3">
    <source>
        <dbReference type="ARBA" id="ARBA00022737"/>
    </source>
</evidence>
<dbReference type="GO" id="GO:0035097">
    <property type="term" value="C:histone methyltransferase complex"/>
    <property type="evidence" value="ECO:0007669"/>
    <property type="project" value="UniProtKB-ARBA"/>
</dbReference>
<sequence length="1378" mass="153379">MDGLSSTASVIAVIQLSGSIVKICGRYIQEVKDARDNIITLQRTVASLEGTLQKLKLFLQDPNNTSLSISSSLVKNITDCLSDLGSLEKKIDPGRGRGMMKRFGIRALKWPLKRTELDGIIRNLERYKSSFTLSLQVDQVVLLSSVARFADRIDQNLGLDRLPIARGAEFDSYMDQHEDECLPGTRTELLRQVAEWAMSPQGKCIFWLNGMAGTGKSTISRTVAKTFKQANSLGASFFFKRGEGDRGNTMKLFPTIARQLVPRFPELMHSIQQAIYDDPEIATKSLKEQFDRLLLQPILGLRASRQQVPSAVIVIDALDECEREDDVRLIIQLLSRLGEADAIRLRVFLTSRPELPIRLGFLKIAGHHYQDVALHDISDAVTERDISTDRLLPVNWPGDTEFRALVNLSVPLFIFAATVCRIFEDPQWDPLDSLNEILTRRNEESKLDKTYLPVLNRLFNNHSEKRKKQLVQEFREIVGTIVMLESPLSILSLSKLTGLSERLVAIRLNSLHSVIRVPEENTLPVRLFHLSFRDFCLDPETLKKTPLWVDKEEMHQKLATQCLSLCQSLKRNTCGLPSDGTLREEINPLIITDFFSPELQYSCHFWAHHLVRSKHPGLMIHDALLFLQNHFLHWVEAMSILGLLSEVVEIIDILQSAALQGDRHYELSDFLQDAKRFVLKNRQIAHVAPLQIYCSGLVFAPRKSIIRRESEKELPQWICRFPDVEDIWSAELQTLEGHSDWVFSVAFSLDGGLLASGSSDNTVRLWDPITGTLQQTLEGHSDWVRSVTFSPDGRLMASASSDNTIRLWDTATGSLQQTLEGHLGSVWSVAFSPDGQILASGSYDQTMRIWDLATCTLRQTLKGHLGSVQSVAFSPDGRLLASASGDNTIRLWDPATGSLQQTLEGHLGSVWSVAFSPDGQLLASGSSDQTIRLWNASTGTIHQTLEGHLDWLRSVVFSPDDGRLLASSDNGQVVRLWDTITGTLVQKLEGHVNSVWSVAFSPDGRLLASGSYDQTVRLWDPAAGNLQRAFESHSARIRSVVFSPDGRLLASSSDDQTVRLWDPITGNLQQTLKGHSGSVLLVAFSPDSRLLASGSIDQTVRLWDPATGTLLQTLEGHSDWLRSLVFSPDSRLLASSSDDRTVRLWDTASGTLLQKLTGHSDWIRSVAFSTNGRLLASSSDDRTVRLWNTATGALQQTLKGHSDWVRSVAFSPDGLLLASGSYDQTVRIWDLTTSVLQWILKGHSSSVRSVAFSPDGLLVASSSDDQTVRLWDPATGNLQQTLMADGVVTDLRFSDDGHYLRTNLGSLVIQPSCSNCTPNLGQMHLEIFMRESQWITMNGKKVLWLPPESRSSCSAIIGSTFALGHASGRISFIEFDAR</sequence>
<dbReference type="Gene3D" id="3.40.50.300">
    <property type="entry name" value="P-loop containing nucleotide triphosphate hydrolases"/>
    <property type="match status" value="1"/>
</dbReference>
<feature type="repeat" description="WD" evidence="7">
    <location>
        <begin position="945"/>
        <end position="987"/>
    </location>
</feature>
<dbReference type="InterPro" id="IPR011044">
    <property type="entry name" value="Quino_amine_DH_bsu"/>
</dbReference>
<dbReference type="VEuPathDB" id="FungiDB:EYZ11_012821"/>
<feature type="repeat" description="WD" evidence="7">
    <location>
        <begin position="1072"/>
        <end position="1113"/>
    </location>
</feature>
<dbReference type="InterPro" id="IPR019775">
    <property type="entry name" value="WD40_repeat_CS"/>
</dbReference>
<dbReference type="FunFam" id="2.130.10.10:FF:000228">
    <property type="entry name" value="COMPASS-like H3K4 histone methylase component WDR5A"/>
    <property type="match status" value="1"/>
</dbReference>
<dbReference type="InterPro" id="IPR001680">
    <property type="entry name" value="WD40_rpt"/>
</dbReference>
<proteinExistence type="inferred from homology"/>
<dbReference type="InterPro" id="IPR036322">
    <property type="entry name" value="WD40_repeat_dom_sf"/>
</dbReference>
<evidence type="ECO:0000313" key="9">
    <source>
        <dbReference type="EMBL" id="KAA8646740.1"/>
    </source>
</evidence>
<feature type="repeat" description="WD" evidence="7">
    <location>
        <begin position="861"/>
        <end position="902"/>
    </location>
</feature>
<comment type="caution">
    <text evidence="9">The sequence shown here is derived from an EMBL/GenBank/DDBJ whole genome shotgun (WGS) entry which is preliminary data.</text>
</comment>
<dbReference type="EMBL" id="QUQM01000004">
    <property type="protein sequence ID" value="KAA8646740.1"/>
    <property type="molecule type" value="Genomic_DNA"/>
</dbReference>
<dbReference type="Proteomes" id="UP000324241">
    <property type="component" value="Unassembled WGS sequence"/>
</dbReference>
<dbReference type="GeneID" id="54328117"/>
<dbReference type="SUPFAM" id="SSF50969">
    <property type="entry name" value="YVTN repeat-like/Quinoprotein amine dehydrogenase"/>
    <property type="match status" value="1"/>
</dbReference>
<dbReference type="PROSITE" id="PS50294">
    <property type="entry name" value="WD_REPEATS_REGION"/>
    <property type="match status" value="13"/>
</dbReference>
<evidence type="ECO:0000256" key="4">
    <source>
        <dbReference type="ARBA" id="ARBA00038415"/>
    </source>
</evidence>